<dbReference type="EMBL" id="FMSH01000154">
    <property type="protein sequence ID" value="SCU75588.1"/>
    <property type="molecule type" value="Genomic_DNA"/>
</dbReference>
<name>A0A1K0IF85_CUPNE</name>
<evidence type="ECO:0000313" key="1">
    <source>
        <dbReference type="EMBL" id="SCU75588.1"/>
    </source>
</evidence>
<reference evidence="1" key="1">
    <citation type="submission" date="2016-09" db="EMBL/GenBank/DDBJ databases">
        <authorList>
            <person name="Capua I."/>
            <person name="De Benedictis P."/>
            <person name="Joannis T."/>
            <person name="Lombin L.H."/>
            <person name="Cattoli G."/>
        </authorList>
    </citation>
    <scope>NUCLEOTIDE SEQUENCE</scope>
    <source>
        <strain evidence="1">B9</strain>
    </source>
</reference>
<gene>
    <name evidence="1" type="ORF">CNECB9_2370162</name>
</gene>
<sequence length="139" mass="15856">MDGGVRPGASPGWFWRWQHERRRSRHAAHGDEVMSAIPCKNQRLLDEFYAKHGPCCAGCDWWKWLNPLIGECHASAPVSGHERTAMIGIRVTSLPLEAGHVMTRREHHCGDFKDEFDWNSLPAAYLRMIGRQQHNGKEG</sequence>
<protein>
    <submittedName>
        <fullName evidence="1">Uncharacterized protein</fullName>
    </submittedName>
</protein>
<dbReference type="AlphaFoldDB" id="A0A1K0IF85"/>
<proteinExistence type="predicted"/>
<accession>A0A1K0IF85</accession>
<organism evidence="1">
    <name type="scientific">Cupriavidus necator</name>
    <name type="common">Alcaligenes eutrophus</name>
    <name type="synonym">Ralstonia eutropha</name>
    <dbReference type="NCBI Taxonomy" id="106590"/>
    <lineage>
        <taxon>Bacteria</taxon>
        <taxon>Pseudomonadati</taxon>
        <taxon>Pseudomonadota</taxon>
        <taxon>Betaproteobacteria</taxon>
        <taxon>Burkholderiales</taxon>
        <taxon>Burkholderiaceae</taxon>
        <taxon>Cupriavidus</taxon>
    </lineage>
</organism>